<protein>
    <submittedName>
        <fullName evidence="3">NudC domain-containing protein 2</fullName>
    </submittedName>
</protein>
<dbReference type="Gene3D" id="2.60.40.790">
    <property type="match status" value="1"/>
</dbReference>
<sequence>MSLSHFDEKSGIVSVKTPWGRWWQTVAEVFVEVNVPPGTPGKECAIKIESKYIECRVKDKCYFKGALYKPIRVQESTWSLEERKTILFLLEKAEKYENENIWPSLLEKEYSADPYTQHEMLKKLDLEKFQTENPGFNFSGAELSKTYNNPPFLDQKEAK</sequence>
<dbReference type="AlphaFoldDB" id="A0A2L2YHX4"/>
<dbReference type="KEGG" id="ptep:107456298"/>
<dbReference type="GeneID" id="107456298"/>
<dbReference type="GO" id="GO:0051082">
    <property type="term" value="F:unfolded protein binding"/>
    <property type="evidence" value="ECO:0007669"/>
    <property type="project" value="TreeGrafter"/>
</dbReference>
<dbReference type="Pfam" id="PF04969">
    <property type="entry name" value="CS"/>
    <property type="match status" value="1"/>
</dbReference>
<proteinExistence type="evidence at transcript level"/>
<name>A0A2L2YHX4_PARTP</name>
<dbReference type="OrthoDB" id="515366at2759"/>
<dbReference type="Gene3D" id="1.20.5.740">
    <property type="entry name" value="Single helix bin"/>
    <property type="match status" value="1"/>
</dbReference>
<feature type="region of interest" description="Disordered" evidence="1">
    <location>
        <begin position="137"/>
        <end position="159"/>
    </location>
</feature>
<accession>A0A2L2YHX4</accession>
<feature type="domain" description="CS" evidence="2">
    <location>
        <begin position="15"/>
        <end position="106"/>
    </location>
</feature>
<dbReference type="EMBL" id="IAAA01026841">
    <property type="protein sequence ID" value="LAA07756.1"/>
    <property type="molecule type" value="mRNA"/>
</dbReference>
<dbReference type="InterPro" id="IPR037898">
    <property type="entry name" value="NudC_fam"/>
</dbReference>
<dbReference type="InterPro" id="IPR008978">
    <property type="entry name" value="HSP20-like_chaperone"/>
</dbReference>
<dbReference type="SUPFAM" id="SSF49764">
    <property type="entry name" value="HSP20-like chaperones"/>
    <property type="match status" value="1"/>
</dbReference>
<dbReference type="GO" id="GO:0005737">
    <property type="term" value="C:cytoplasm"/>
    <property type="evidence" value="ECO:0007669"/>
    <property type="project" value="TreeGrafter"/>
</dbReference>
<dbReference type="PANTHER" id="PTHR12356">
    <property type="entry name" value="NUCLEAR MOVEMENT PROTEIN NUDC"/>
    <property type="match status" value="1"/>
</dbReference>
<reference evidence="3" key="1">
    <citation type="journal article" date="2016" name="Mol. Ecol. Resour.">
        <title>Evaluation of the impact of RNA preservation methods of spiders for de novo transcriptome assembly.</title>
        <authorList>
            <person name="Kono N."/>
            <person name="Nakamura H."/>
            <person name="Ito Y."/>
            <person name="Tomita M."/>
            <person name="Arakawa K."/>
        </authorList>
    </citation>
    <scope>NUCLEOTIDE SEQUENCE</scope>
    <source>
        <tissue evidence="3">Whole body</tissue>
    </source>
</reference>
<dbReference type="PANTHER" id="PTHR12356:SF18">
    <property type="entry name" value="NUDC DOMAIN-CONTAINING PROTEIN 2"/>
    <property type="match status" value="1"/>
</dbReference>
<dbReference type="OMA" id="RDVECSL"/>
<evidence type="ECO:0000256" key="1">
    <source>
        <dbReference type="SAM" id="MobiDB-lite"/>
    </source>
</evidence>
<organism evidence="3">
    <name type="scientific">Parasteatoda tepidariorum</name>
    <name type="common">Common house spider</name>
    <name type="synonym">Achaearanea tepidariorum</name>
    <dbReference type="NCBI Taxonomy" id="114398"/>
    <lineage>
        <taxon>Eukaryota</taxon>
        <taxon>Metazoa</taxon>
        <taxon>Ecdysozoa</taxon>
        <taxon>Arthropoda</taxon>
        <taxon>Chelicerata</taxon>
        <taxon>Arachnida</taxon>
        <taxon>Araneae</taxon>
        <taxon>Araneomorphae</taxon>
        <taxon>Entelegynae</taxon>
        <taxon>Araneoidea</taxon>
        <taxon>Theridiidae</taxon>
        <taxon>Parasteatoda</taxon>
    </lineage>
</organism>
<evidence type="ECO:0000259" key="2">
    <source>
        <dbReference type="PROSITE" id="PS51203"/>
    </source>
</evidence>
<dbReference type="InterPro" id="IPR007052">
    <property type="entry name" value="CS_dom"/>
</dbReference>
<dbReference type="PROSITE" id="PS51203">
    <property type="entry name" value="CS"/>
    <property type="match status" value="1"/>
</dbReference>
<dbReference type="GO" id="GO:0006457">
    <property type="term" value="P:protein folding"/>
    <property type="evidence" value="ECO:0007669"/>
    <property type="project" value="TreeGrafter"/>
</dbReference>
<dbReference type="RefSeq" id="XP_015929625.2">
    <property type="nucleotide sequence ID" value="XM_016074139.3"/>
</dbReference>
<evidence type="ECO:0000313" key="3">
    <source>
        <dbReference type="EMBL" id="LAA07756.1"/>
    </source>
</evidence>